<dbReference type="AlphaFoldDB" id="A0A7Y6B529"/>
<dbReference type="InterPro" id="IPR029033">
    <property type="entry name" value="His_PPase_superfam"/>
</dbReference>
<dbReference type="Proteomes" id="UP000536441">
    <property type="component" value="Unassembled WGS sequence"/>
</dbReference>
<evidence type="ECO:0000313" key="2">
    <source>
        <dbReference type="EMBL" id="NUU47403.1"/>
    </source>
</evidence>
<organism evidence="2 3">
    <name type="scientific">Sphingomonas zeae</name>
    <dbReference type="NCBI Taxonomy" id="1646122"/>
    <lineage>
        <taxon>Bacteria</taxon>
        <taxon>Pseudomonadati</taxon>
        <taxon>Pseudomonadota</taxon>
        <taxon>Alphaproteobacteria</taxon>
        <taxon>Sphingomonadales</taxon>
        <taxon>Sphingomonadaceae</taxon>
        <taxon>Sphingomonas</taxon>
    </lineage>
</organism>
<gene>
    <name evidence="2" type="ORF">HP438_10490</name>
</gene>
<evidence type="ECO:0000256" key="1">
    <source>
        <dbReference type="SAM" id="SignalP"/>
    </source>
</evidence>
<dbReference type="InterPro" id="IPR033379">
    <property type="entry name" value="Acid_Pase_AS"/>
</dbReference>
<dbReference type="InterPro" id="IPR000560">
    <property type="entry name" value="His_Pase_clade-2"/>
</dbReference>
<dbReference type="EMBL" id="JABMCH010000063">
    <property type="protein sequence ID" value="NUU47403.1"/>
    <property type="molecule type" value="Genomic_DNA"/>
</dbReference>
<feature type="chain" id="PRO_5031515857" evidence="1">
    <location>
        <begin position="27"/>
        <end position="407"/>
    </location>
</feature>
<dbReference type="SUPFAM" id="SSF53254">
    <property type="entry name" value="Phosphoglycerate mutase-like"/>
    <property type="match status" value="1"/>
</dbReference>
<name>A0A7Y6B529_9SPHN</name>
<protein>
    <submittedName>
        <fullName evidence="2">Histidine-type phosphatase</fullName>
    </submittedName>
</protein>
<sequence length="407" mass="43115">MIALPRHLRAPLALFVLAMLAVPVTAQRAPAPKGLILDRVVVLMRHGVRAPLDGEVPHGTRTAKPWPTWTTPESELTPHGAEALAAEARADRADWIARGLLSQGCPAPGSIRIWTNSSSRTIASGEAYARGLAPGCAVPVDHKPLGQADPLFEPLRARATHFDAKVAVADIDRFTGGMDALVARHRPALQLLNQVLGCDDPKGCDPAGPARLTPSADGHGIDLTGPIRTASGTAQVLLLQYAEGLSPSVGGLPVDSAVLARLGTVHAALFDVYSRSPYMAAHQSAAFGRHMIDALTRRDGTTLDMLVGHDTNVTALAALLGFDLVAPGYATNDAAPGGAIMIERWHDAKGRAFVTVRYRTQSPEHIRAHAAAVSIRPVQVRGCPVDAPCPLDAFVRLFRERLAPLAE</sequence>
<feature type="signal peptide" evidence="1">
    <location>
        <begin position="1"/>
        <end position="26"/>
    </location>
</feature>
<evidence type="ECO:0000313" key="3">
    <source>
        <dbReference type="Proteomes" id="UP000536441"/>
    </source>
</evidence>
<accession>A0A7Y6B529</accession>
<proteinExistence type="predicted"/>
<dbReference type="Pfam" id="PF00328">
    <property type="entry name" value="His_Phos_2"/>
    <property type="match status" value="1"/>
</dbReference>
<dbReference type="Gene3D" id="3.40.50.1240">
    <property type="entry name" value="Phosphoglycerate mutase-like"/>
    <property type="match status" value="2"/>
</dbReference>
<keyword evidence="3" id="KW-1185">Reference proteome</keyword>
<comment type="caution">
    <text evidence="2">The sequence shown here is derived from an EMBL/GenBank/DDBJ whole genome shotgun (WGS) entry which is preliminary data.</text>
</comment>
<keyword evidence="1" id="KW-0732">Signal</keyword>
<dbReference type="RefSeq" id="WP_175311990.1">
    <property type="nucleotide sequence ID" value="NZ_CBCRYR010000015.1"/>
</dbReference>
<reference evidence="2 3" key="1">
    <citation type="submission" date="2020-05" db="EMBL/GenBank/DDBJ databases">
        <title>Genome Sequencing of Type Strains.</title>
        <authorList>
            <person name="Lemaire J.F."/>
            <person name="Inderbitzin P."/>
            <person name="Gregorio O.A."/>
            <person name="Collins S.B."/>
            <person name="Wespe N."/>
            <person name="Knight-Connoni V."/>
        </authorList>
    </citation>
    <scope>NUCLEOTIDE SEQUENCE [LARGE SCALE GENOMIC DNA]</scope>
    <source>
        <strain evidence="2 3">DSM 100049</strain>
    </source>
</reference>
<dbReference type="PROSITE" id="PS00616">
    <property type="entry name" value="HIS_ACID_PHOSPHAT_1"/>
    <property type="match status" value="1"/>
</dbReference>